<organism evidence="2 3">
    <name type="scientific">Flavobacterium album</name>
    <dbReference type="NCBI Taxonomy" id="2175091"/>
    <lineage>
        <taxon>Bacteria</taxon>
        <taxon>Pseudomonadati</taxon>
        <taxon>Bacteroidota</taxon>
        <taxon>Flavobacteriia</taxon>
        <taxon>Flavobacteriales</taxon>
        <taxon>Flavobacteriaceae</taxon>
        <taxon>Flavobacterium</taxon>
    </lineage>
</organism>
<dbReference type="EMBL" id="CP029186">
    <property type="protein sequence ID" value="AWH86768.1"/>
    <property type="molecule type" value="Genomic_DNA"/>
</dbReference>
<accession>A0A2S1R259</accession>
<feature type="domain" description="Cupin type-2" evidence="1">
    <location>
        <begin position="34"/>
        <end position="98"/>
    </location>
</feature>
<dbReference type="InterPro" id="IPR014710">
    <property type="entry name" value="RmlC-like_jellyroll"/>
</dbReference>
<dbReference type="Proteomes" id="UP000244929">
    <property type="component" value="Chromosome"/>
</dbReference>
<dbReference type="PANTHER" id="PTHR36440:SF1">
    <property type="entry name" value="PUTATIVE (AFU_ORTHOLOGUE AFUA_8G07350)-RELATED"/>
    <property type="match status" value="1"/>
</dbReference>
<dbReference type="AlphaFoldDB" id="A0A2S1R259"/>
<dbReference type="Gene3D" id="2.60.120.10">
    <property type="entry name" value="Jelly Rolls"/>
    <property type="match status" value="1"/>
</dbReference>
<evidence type="ECO:0000313" key="2">
    <source>
        <dbReference type="EMBL" id="AWH86768.1"/>
    </source>
</evidence>
<dbReference type="OrthoDB" id="72027at2"/>
<keyword evidence="3" id="KW-1185">Reference proteome</keyword>
<dbReference type="Pfam" id="PF07883">
    <property type="entry name" value="Cupin_2"/>
    <property type="match status" value="1"/>
</dbReference>
<sequence>MPGPKTYYNPVNGEYTRILESSEDTNGAYSLLEVSLSPGGGNLVHYHTRFTEEFTAVTGNLGLRYEKEIVHLKPGESKLVPIGTPHRFFNDTAEAIVFRVVLRPGQPGFENFLKVMFGLVNDGKTITKNQIPKNIYHIAVLYEWGDTHLASQFFRLFSPMVTLFYKGAIRMGVDKELLERYAK</sequence>
<dbReference type="PANTHER" id="PTHR36440">
    <property type="entry name" value="PUTATIVE (AFU_ORTHOLOGUE AFUA_8G07350)-RELATED"/>
    <property type="match status" value="1"/>
</dbReference>
<name>A0A2S1R259_9FLAO</name>
<evidence type="ECO:0000259" key="1">
    <source>
        <dbReference type="Pfam" id="PF07883"/>
    </source>
</evidence>
<gene>
    <name evidence="2" type="ORF">HYN59_17355</name>
</gene>
<dbReference type="InterPro" id="IPR013096">
    <property type="entry name" value="Cupin_2"/>
</dbReference>
<reference evidence="2 3" key="1">
    <citation type="submission" date="2018-04" db="EMBL/GenBank/DDBJ databases">
        <title>Genome sequencing of Flavobacterium sp. HYN0059.</title>
        <authorList>
            <person name="Yi H."/>
            <person name="Baek C."/>
        </authorList>
    </citation>
    <scope>NUCLEOTIDE SEQUENCE [LARGE SCALE GENOMIC DNA]</scope>
    <source>
        <strain evidence="2 3">HYN0059</strain>
    </source>
</reference>
<protein>
    <submittedName>
        <fullName evidence="2">Cupin</fullName>
    </submittedName>
</protein>
<dbReference type="InterPro" id="IPR053146">
    <property type="entry name" value="QDO-like"/>
</dbReference>
<dbReference type="KEGG" id="falb:HYN59_17355"/>
<evidence type="ECO:0000313" key="3">
    <source>
        <dbReference type="Proteomes" id="UP000244929"/>
    </source>
</evidence>
<dbReference type="SUPFAM" id="SSF51182">
    <property type="entry name" value="RmlC-like cupins"/>
    <property type="match status" value="1"/>
</dbReference>
<dbReference type="InterPro" id="IPR011051">
    <property type="entry name" value="RmlC_Cupin_sf"/>
</dbReference>
<proteinExistence type="predicted"/>